<reference evidence="1 2" key="1">
    <citation type="submission" date="2015-08" db="EMBL/GenBank/DDBJ databases">
        <title>Draft Genome Sequence of Bacillus vietnamensis UCD-SED5.</title>
        <authorList>
            <person name="Lee R.D."/>
            <person name="Jospin G."/>
            <person name="Lang J.M."/>
            <person name="Coil D.A."/>
            <person name="Eisen J.A."/>
        </authorList>
    </citation>
    <scope>NUCLEOTIDE SEQUENCE [LARGE SCALE GENOMIC DNA]</scope>
    <source>
        <strain evidence="1 2">UCD-SED5</strain>
    </source>
</reference>
<evidence type="ECO:0000313" key="1">
    <source>
        <dbReference type="EMBL" id="KPL59726.1"/>
    </source>
</evidence>
<organism evidence="1 2">
    <name type="scientific">Rossellomorea vietnamensis</name>
    <dbReference type="NCBI Taxonomy" id="218284"/>
    <lineage>
        <taxon>Bacteria</taxon>
        <taxon>Bacillati</taxon>
        <taxon>Bacillota</taxon>
        <taxon>Bacilli</taxon>
        <taxon>Bacillales</taxon>
        <taxon>Bacillaceae</taxon>
        <taxon>Rossellomorea</taxon>
    </lineage>
</organism>
<dbReference type="PATRIC" id="fig|218284.4.peg.3595"/>
<dbReference type="InterPro" id="IPR005500">
    <property type="entry name" value="DUF309"/>
</dbReference>
<dbReference type="PANTHER" id="PTHR34796">
    <property type="entry name" value="EXPRESSED PROTEIN"/>
    <property type="match status" value="1"/>
</dbReference>
<gene>
    <name evidence="1" type="ORF">AM506_09675</name>
</gene>
<evidence type="ECO:0000313" key="2">
    <source>
        <dbReference type="Proteomes" id="UP000050398"/>
    </source>
</evidence>
<dbReference type="OrthoDB" id="165483at2"/>
<sequence length="176" mass="20644">MVYPEAYIEYLMYFHGNRDYFECHEVLEEYWKEVDPGNRTSHWVGLIQVAVGFYHYRRGNQTGAVRTFNKAIKNIESNHKELTRLGIHSGKLQAMIEETLHQISENQPYHSIILPLMDVSLSDQVQLRCRKNGYIWCSESDLTNSALIHRHSLRDRTDVITERKNALRKKRGGPPE</sequence>
<dbReference type="eggNOG" id="COG1547">
    <property type="taxonomic scope" value="Bacteria"/>
</dbReference>
<comment type="caution">
    <text evidence="1">The sequence shown here is derived from an EMBL/GenBank/DDBJ whole genome shotgun (WGS) entry which is preliminary data.</text>
</comment>
<dbReference type="Pfam" id="PF03745">
    <property type="entry name" value="DUF309"/>
    <property type="match status" value="1"/>
</dbReference>
<dbReference type="InterPro" id="IPR023203">
    <property type="entry name" value="TTHA0068_sf"/>
</dbReference>
<dbReference type="EMBL" id="LIXZ01000006">
    <property type="protein sequence ID" value="KPL59726.1"/>
    <property type="molecule type" value="Genomic_DNA"/>
</dbReference>
<dbReference type="RefSeq" id="WP_060672294.1">
    <property type="nucleotide sequence ID" value="NZ_JBCNGU010000018.1"/>
</dbReference>
<dbReference type="Gene3D" id="1.10.3450.10">
    <property type="entry name" value="TTHA0068-like"/>
    <property type="match status" value="1"/>
</dbReference>
<dbReference type="SUPFAM" id="SSF140663">
    <property type="entry name" value="TTHA0068-like"/>
    <property type="match status" value="1"/>
</dbReference>
<proteinExistence type="predicted"/>
<accession>A0A0P6W1Q3</accession>
<dbReference type="PANTHER" id="PTHR34796:SF1">
    <property type="entry name" value="EXPRESSED PROTEIN"/>
    <property type="match status" value="1"/>
</dbReference>
<name>A0A0P6W1Q3_9BACI</name>
<protein>
    <recommendedName>
        <fullName evidence="3">DUF309 domain-containing protein</fullName>
    </recommendedName>
</protein>
<dbReference type="Proteomes" id="UP000050398">
    <property type="component" value="Unassembled WGS sequence"/>
</dbReference>
<evidence type="ECO:0008006" key="3">
    <source>
        <dbReference type="Google" id="ProtNLM"/>
    </source>
</evidence>
<dbReference type="AlphaFoldDB" id="A0A0P6W1Q3"/>